<gene>
    <name evidence="2" type="ORF">UT08_C0026G0004</name>
</gene>
<evidence type="ECO:0000313" key="2">
    <source>
        <dbReference type="EMBL" id="KKQ83934.1"/>
    </source>
</evidence>
<evidence type="ECO:0000313" key="3">
    <source>
        <dbReference type="Proteomes" id="UP000034081"/>
    </source>
</evidence>
<reference evidence="2 3" key="1">
    <citation type="journal article" date="2015" name="Nature">
        <title>rRNA introns, odd ribosomes, and small enigmatic genomes across a large radiation of phyla.</title>
        <authorList>
            <person name="Brown C.T."/>
            <person name="Hug L.A."/>
            <person name="Thomas B.C."/>
            <person name="Sharon I."/>
            <person name="Castelle C.J."/>
            <person name="Singh A."/>
            <person name="Wilkins M.J."/>
            <person name="Williams K.H."/>
            <person name="Banfield J.F."/>
        </authorList>
    </citation>
    <scope>NUCLEOTIDE SEQUENCE [LARGE SCALE GENOMIC DNA]</scope>
</reference>
<name>A0A0G0NDF1_9BACT</name>
<dbReference type="AlphaFoldDB" id="A0A0G0NDF1"/>
<proteinExistence type="predicted"/>
<accession>A0A0G0NDF1</accession>
<organism evidence="2 3">
    <name type="scientific">Candidatus Woesebacteria bacterium GW2011_GWB1_38_8</name>
    <dbReference type="NCBI Taxonomy" id="1618570"/>
    <lineage>
        <taxon>Bacteria</taxon>
        <taxon>Candidatus Woeseibacteriota</taxon>
    </lineage>
</organism>
<keyword evidence="1" id="KW-0812">Transmembrane</keyword>
<dbReference type="EMBL" id="LBVL01000026">
    <property type="protein sequence ID" value="KKQ83934.1"/>
    <property type="molecule type" value="Genomic_DNA"/>
</dbReference>
<dbReference type="Proteomes" id="UP000034081">
    <property type="component" value="Unassembled WGS sequence"/>
</dbReference>
<keyword evidence="1" id="KW-0472">Membrane</keyword>
<sequence length="391" mass="39999">MFSGLDKHVKNNRGKVSLSVLLMISILSMVGVFAFVQNHPAKATAITSAKDTLSDSAPTATSNHAIQFTIPEALDAGETITLTIPAGFSTTTGLTFADMDLADDGVDTALADVCSGATWGATTSGDILVTFTSCTGTMATSSVVTIEIGDNATASATGDSYIVNPTKSLGAGIADVYTISIGGTNPNSGDVLVAVIDNVTVSVTIDETLTFEIHAVASGTCDTVFGTESGPDTTTTTVPFGTVTSANTFNHACQDLTVSTNASSGYATKLETDTSLRTAAGLIINNGVCDTACDEITAGAWGTNTNNGFAYTCEGTDCVITVTTDYKTFPCRGATTTYCLPGGGETSQNFMTNAGSVNNSTTTIEYRLSLSGTQAAGTYSAIVTYVTTPTF</sequence>
<comment type="caution">
    <text evidence="2">The sequence shown here is derived from an EMBL/GenBank/DDBJ whole genome shotgun (WGS) entry which is preliminary data.</text>
</comment>
<keyword evidence="1" id="KW-1133">Transmembrane helix</keyword>
<feature type="transmembrane region" description="Helical" evidence="1">
    <location>
        <begin position="16"/>
        <end position="36"/>
    </location>
</feature>
<evidence type="ECO:0000256" key="1">
    <source>
        <dbReference type="SAM" id="Phobius"/>
    </source>
</evidence>
<protein>
    <submittedName>
        <fullName evidence="2">Uncharacterized protein</fullName>
    </submittedName>
</protein>
<dbReference type="STRING" id="1618570.UT08_C0026G0004"/>